<dbReference type="Gene3D" id="3.20.20.80">
    <property type="entry name" value="Glycosidases"/>
    <property type="match status" value="2"/>
</dbReference>
<sequence length="463" mass="49165">MRSISLAAFLAQACVVLAHRELVSTVQGFDISHWQASVDFLAAYNSATEGTTTKDPKYHDHVTGAANVGFVIGAYHFARPGSSNGSAQATFFLAYGGRWTTDGMTLPGMLDIENNPSGPQCYGLSQSKMVSWIVEFALRAPVLWCWQDMHLRPAPSGWSSYTIWQNSSSYRYGGDSDIFNGDETALLGLASGTSTERFWLKGAAEMAAQKAIRKEAHDAPANSPAAFYINLTMDSDQMSRATEDPWSESKSVTFRDGSVSLLCVCSGGGSATMTILPWRLPNSITVRNAYMRHGTRPDPVTGRTVDFFAGVGAGGVRMVGDSNDGPVDITCPAGCLAWWSYGKLVSGRDSNLQVVIPPPGGLYRTISGPSGGLRAGAMDSKRVGPPSSTNFRCVAGSRKCVFAGGPCIVLFSVSPGAPGYSITAACAAAFFNDDGSVTAGSCIGDMLSVTDLVRIVEYSQVYT</sequence>
<dbReference type="OrthoDB" id="6590422at2759"/>
<keyword evidence="4" id="KW-0732">Signal</keyword>
<dbReference type="SMART" id="SM00641">
    <property type="entry name" value="Glyco_25"/>
    <property type="match status" value="1"/>
</dbReference>
<dbReference type="EMBL" id="ML977013">
    <property type="protein sequence ID" value="KAF1952080.1"/>
    <property type="molecule type" value="Genomic_DNA"/>
</dbReference>
<feature type="chain" id="PRO_5025613867" evidence="4">
    <location>
        <begin position="19"/>
        <end position="463"/>
    </location>
</feature>
<dbReference type="Proteomes" id="UP000800035">
    <property type="component" value="Unassembled WGS sequence"/>
</dbReference>
<dbReference type="SUPFAM" id="SSF51445">
    <property type="entry name" value="(Trans)glycosidases"/>
    <property type="match status" value="1"/>
</dbReference>
<keyword evidence="3" id="KW-0326">Glycosidase</keyword>
<evidence type="ECO:0000256" key="4">
    <source>
        <dbReference type="SAM" id="SignalP"/>
    </source>
</evidence>
<keyword evidence="6" id="KW-1185">Reference proteome</keyword>
<gene>
    <name evidence="5" type="ORF">CC80DRAFT_596973</name>
</gene>
<organism evidence="5 6">
    <name type="scientific">Byssothecium circinans</name>
    <dbReference type="NCBI Taxonomy" id="147558"/>
    <lineage>
        <taxon>Eukaryota</taxon>
        <taxon>Fungi</taxon>
        <taxon>Dikarya</taxon>
        <taxon>Ascomycota</taxon>
        <taxon>Pezizomycotina</taxon>
        <taxon>Dothideomycetes</taxon>
        <taxon>Pleosporomycetidae</taxon>
        <taxon>Pleosporales</taxon>
        <taxon>Massarineae</taxon>
        <taxon>Massarinaceae</taxon>
        <taxon>Byssothecium</taxon>
    </lineage>
</organism>
<evidence type="ECO:0000256" key="1">
    <source>
        <dbReference type="ARBA" id="ARBA00010646"/>
    </source>
</evidence>
<proteinExistence type="inferred from homology"/>
<dbReference type="GO" id="GO:0016052">
    <property type="term" value="P:carbohydrate catabolic process"/>
    <property type="evidence" value="ECO:0007669"/>
    <property type="project" value="TreeGrafter"/>
</dbReference>
<dbReference type="InterPro" id="IPR018077">
    <property type="entry name" value="Glyco_hydro_fam25_subgr"/>
</dbReference>
<reference evidence="5" key="1">
    <citation type="journal article" date="2020" name="Stud. Mycol.">
        <title>101 Dothideomycetes genomes: a test case for predicting lifestyles and emergence of pathogens.</title>
        <authorList>
            <person name="Haridas S."/>
            <person name="Albert R."/>
            <person name="Binder M."/>
            <person name="Bloem J."/>
            <person name="Labutti K."/>
            <person name="Salamov A."/>
            <person name="Andreopoulos B."/>
            <person name="Baker S."/>
            <person name="Barry K."/>
            <person name="Bills G."/>
            <person name="Bluhm B."/>
            <person name="Cannon C."/>
            <person name="Castanera R."/>
            <person name="Culley D."/>
            <person name="Daum C."/>
            <person name="Ezra D."/>
            <person name="Gonzalez J."/>
            <person name="Henrissat B."/>
            <person name="Kuo A."/>
            <person name="Liang C."/>
            <person name="Lipzen A."/>
            <person name="Lutzoni F."/>
            <person name="Magnuson J."/>
            <person name="Mondo S."/>
            <person name="Nolan M."/>
            <person name="Ohm R."/>
            <person name="Pangilinan J."/>
            <person name="Park H.-J."/>
            <person name="Ramirez L."/>
            <person name="Alfaro M."/>
            <person name="Sun H."/>
            <person name="Tritt A."/>
            <person name="Yoshinaga Y."/>
            <person name="Zwiers L.-H."/>
            <person name="Turgeon B."/>
            <person name="Goodwin S."/>
            <person name="Spatafora J."/>
            <person name="Crous P."/>
            <person name="Grigoriev I."/>
        </authorList>
    </citation>
    <scope>NUCLEOTIDE SEQUENCE</scope>
    <source>
        <strain evidence="5">CBS 675.92</strain>
    </source>
</reference>
<dbReference type="AlphaFoldDB" id="A0A6A5TIV0"/>
<dbReference type="InterPro" id="IPR017853">
    <property type="entry name" value="GH"/>
</dbReference>
<dbReference type="InterPro" id="IPR002053">
    <property type="entry name" value="Glyco_hydro_25"/>
</dbReference>
<evidence type="ECO:0000256" key="3">
    <source>
        <dbReference type="ARBA" id="ARBA00023295"/>
    </source>
</evidence>
<evidence type="ECO:0000313" key="5">
    <source>
        <dbReference type="EMBL" id="KAF1952080.1"/>
    </source>
</evidence>
<comment type="similarity">
    <text evidence="1">Belongs to the glycosyl hydrolase 25 family.</text>
</comment>
<feature type="signal peptide" evidence="4">
    <location>
        <begin position="1"/>
        <end position="18"/>
    </location>
</feature>
<protein>
    <submittedName>
        <fullName evidence="5">Glycoside hydrolase</fullName>
    </submittedName>
</protein>
<dbReference type="PANTHER" id="PTHR34135">
    <property type="entry name" value="LYSOZYME"/>
    <property type="match status" value="1"/>
</dbReference>
<name>A0A6A5TIV0_9PLEO</name>
<dbReference type="GO" id="GO:0016998">
    <property type="term" value="P:cell wall macromolecule catabolic process"/>
    <property type="evidence" value="ECO:0007669"/>
    <property type="project" value="InterPro"/>
</dbReference>
<dbReference type="GO" id="GO:0003796">
    <property type="term" value="F:lysozyme activity"/>
    <property type="evidence" value="ECO:0007669"/>
    <property type="project" value="InterPro"/>
</dbReference>
<dbReference type="Pfam" id="PF01183">
    <property type="entry name" value="Glyco_hydro_25"/>
    <property type="match status" value="1"/>
</dbReference>
<evidence type="ECO:0000256" key="2">
    <source>
        <dbReference type="ARBA" id="ARBA00022801"/>
    </source>
</evidence>
<dbReference type="GO" id="GO:0009253">
    <property type="term" value="P:peptidoglycan catabolic process"/>
    <property type="evidence" value="ECO:0007669"/>
    <property type="project" value="InterPro"/>
</dbReference>
<evidence type="ECO:0000313" key="6">
    <source>
        <dbReference type="Proteomes" id="UP000800035"/>
    </source>
</evidence>
<keyword evidence="2 5" id="KW-0378">Hydrolase</keyword>
<dbReference type="PANTHER" id="PTHR34135:SF2">
    <property type="entry name" value="LYSOZYME"/>
    <property type="match status" value="1"/>
</dbReference>
<accession>A0A6A5TIV0</accession>